<proteinExistence type="predicted"/>
<dbReference type="Proteomes" id="UP001476282">
    <property type="component" value="Unassembled WGS sequence"/>
</dbReference>
<accession>A0ABP9UT39</accession>
<dbReference type="EMBL" id="BAABRI010000031">
    <property type="protein sequence ID" value="GAA5484700.1"/>
    <property type="molecule type" value="Genomic_DNA"/>
</dbReference>
<keyword evidence="2" id="KW-1185">Reference proteome</keyword>
<dbReference type="RefSeq" id="WP_353568806.1">
    <property type="nucleotide sequence ID" value="NZ_BAABRI010000031.1"/>
</dbReference>
<protein>
    <submittedName>
        <fullName evidence="1">Uncharacterized protein</fullName>
    </submittedName>
</protein>
<sequence>MIPLHTTLLTTEELTTAALRLAAIYGPLLSGQTLLEKIGEAIEQDRAAIVLAASRKSGSDFTGLLKEGDTLRDAAFVALRDFVGSWAKNPIATAEQSAAAARLQEIFDHHGNTLHRLGYNRQSGKMEELIEDLQSSVSTADLVTLSLTPLFAQMEQAQTAFEGLKADKAATEGGLELPTIAEHRPRLERHLNLLLSNLATWNDLDPTPALTQAIGPMDEVITQLMAPALARRTKIKSTTEGENPAPQA</sequence>
<name>A0ABP9UT39_9BACT</name>
<organism evidence="1 2">
    <name type="scientific">Haloferula sargassicola</name>
    <dbReference type="NCBI Taxonomy" id="490096"/>
    <lineage>
        <taxon>Bacteria</taxon>
        <taxon>Pseudomonadati</taxon>
        <taxon>Verrucomicrobiota</taxon>
        <taxon>Verrucomicrobiia</taxon>
        <taxon>Verrucomicrobiales</taxon>
        <taxon>Verrucomicrobiaceae</taxon>
        <taxon>Haloferula</taxon>
    </lineage>
</organism>
<reference evidence="1 2" key="1">
    <citation type="submission" date="2024-02" db="EMBL/GenBank/DDBJ databases">
        <title>Haloferula sargassicola NBRC 104335.</title>
        <authorList>
            <person name="Ichikawa N."/>
            <person name="Katano-Makiyama Y."/>
            <person name="Hidaka K."/>
        </authorList>
    </citation>
    <scope>NUCLEOTIDE SEQUENCE [LARGE SCALE GENOMIC DNA]</scope>
    <source>
        <strain evidence="1 2">NBRC 104335</strain>
    </source>
</reference>
<gene>
    <name evidence="1" type="ORF">Hsar01_03946</name>
</gene>
<comment type="caution">
    <text evidence="1">The sequence shown here is derived from an EMBL/GenBank/DDBJ whole genome shotgun (WGS) entry which is preliminary data.</text>
</comment>
<evidence type="ECO:0000313" key="2">
    <source>
        <dbReference type="Proteomes" id="UP001476282"/>
    </source>
</evidence>
<evidence type="ECO:0000313" key="1">
    <source>
        <dbReference type="EMBL" id="GAA5484700.1"/>
    </source>
</evidence>
<dbReference type="Pfam" id="PF19775">
    <property type="entry name" value="DUF6261"/>
    <property type="match status" value="1"/>
</dbReference>
<dbReference type="InterPro" id="IPR046228">
    <property type="entry name" value="DUF6261"/>
</dbReference>